<name>A0A7E4UT36_PANRE</name>
<reference evidence="2" key="2">
    <citation type="submission" date="2020-10" db="UniProtKB">
        <authorList>
            <consortium name="WormBaseParasite"/>
        </authorList>
    </citation>
    <scope>IDENTIFICATION</scope>
</reference>
<protein>
    <submittedName>
        <fullName evidence="2">DDE_Tnp_1_7 domain-containing protein</fullName>
    </submittedName>
</protein>
<dbReference type="WBParaSite" id="Pan_g12515.t1">
    <property type="protein sequence ID" value="Pan_g12515.t1"/>
    <property type="gene ID" value="Pan_g12515"/>
</dbReference>
<evidence type="ECO:0000313" key="2">
    <source>
        <dbReference type="WBParaSite" id="Pan_g12515.t1"/>
    </source>
</evidence>
<evidence type="ECO:0000313" key="1">
    <source>
        <dbReference type="Proteomes" id="UP000492821"/>
    </source>
</evidence>
<sequence length="190" mass="20641">MEAEDAASIGSSSSGIVEDAGLSDVDIDDEFLIAHDDLLYDVGYDTEATETTDAVDDFVGLDPAETESNSDGAPDEESDSIFSLGHLILAVGNNNNNDPIDDDLDPFRDHDDEDRHATGNWTSTESLYNGDTDIADIDSYDLAPEPSSASLPQTRKRLRTISDSSTAVVSKKRRARQFEMVQLFTALESE</sequence>
<dbReference type="AlphaFoldDB" id="A0A7E4UT36"/>
<accession>A0A7E4UT36</accession>
<proteinExistence type="predicted"/>
<keyword evidence="1" id="KW-1185">Reference proteome</keyword>
<reference evidence="1" key="1">
    <citation type="journal article" date="2013" name="Genetics">
        <title>The draft genome and transcriptome of Panagrellus redivivus are shaped by the harsh demands of a free-living lifestyle.</title>
        <authorList>
            <person name="Srinivasan J."/>
            <person name="Dillman A.R."/>
            <person name="Macchietto M.G."/>
            <person name="Heikkinen L."/>
            <person name="Lakso M."/>
            <person name="Fracchia K.M."/>
            <person name="Antoshechkin I."/>
            <person name="Mortazavi A."/>
            <person name="Wong G."/>
            <person name="Sternberg P.W."/>
        </authorList>
    </citation>
    <scope>NUCLEOTIDE SEQUENCE [LARGE SCALE GENOMIC DNA]</scope>
    <source>
        <strain evidence="1">MT8872</strain>
    </source>
</reference>
<dbReference type="Proteomes" id="UP000492821">
    <property type="component" value="Unassembled WGS sequence"/>
</dbReference>
<organism evidence="1 2">
    <name type="scientific">Panagrellus redivivus</name>
    <name type="common">Microworm</name>
    <dbReference type="NCBI Taxonomy" id="6233"/>
    <lineage>
        <taxon>Eukaryota</taxon>
        <taxon>Metazoa</taxon>
        <taxon>Ecdysozoa</taxon>
        <taxon>Nematoda</taxon>
        <taxon>Chromadorea</taxon>
        <taxon>Rhabditida</taxon>
        <taxon>Tylenchina</taxon>
        <taxon>Panagrolaimomorpha</taxon>
        <taxon>Panagrolaimoidea</taxon>
        <taxon>Panagrolaimidae</taxon>
        <taxon>Panagrellus</taxon>
    </lineage>
</organism>